<evidence type="ECO:0000313" key="2">
    <source>
        <dbReference type="EMBL" id="TWF59323.1"/>
    </source>
</evidence>
<dbReference type="Proteomes" id="UP000320653">
    <property type="component" value="Unassembled WGS sequence"/>
</dbReference>
<dbReference type="OrthoDB" id="7829964at2"/>
<evidence type="ECO:0000259" key="1">
    <source>
        <dbReference type="PROSITE" id="PS51163"/>
    </source>
</evidence>
<reference evidence="2 3" key="1">
    <citation type="submission" date="2019-06" db="EMBL/GenBank/DDBJ databases">
        <title>Sorghum-associated microbial communities from plants grown in Nebraska, USA.</title>
        <authorList>
            <person name="Schachtman D."/>
        </authorList>
    </citation>
    <scope>NUCLEOTIDE SEQUENCE [LARGE SCALE GENOMIC DNA]</scope>
    <source>
        <strain evidence="2 3">1225</strain>
    </source>
</reference>
<name>A0A561R9P0_9HYPH</name>
<keyword evidence="3" id="KW-1185">Reference proteome</keyword>
<dbReference type="EMBL" id="VIWP01000001">
    <property type="protein sequence ID" value="TWF59323.1"/>
    <property type="molecule type" value="Genomic_DNA"/>
</dbReference>
<dbReference type="GO" id="GO:0003725">
    <property type="term" value="F:double-stranded RNA binding"/>
    <property type="evidence" value="ECO:0007669"/>
    <property type="project" value="InterPro"/>
</dbReference>
<dbReference type="RefSeq" id="WP_145633600.1">
    <property type="nucleotide sequence ID" value="NZ_VIWP01000001.1"/>
</dbReference>
<organism evidence="2 3">
    <name type="scientific">Neorhizobium alkalisoli</name>
    <dbReference type="NCBI Taxonomy" id="528178"/>
    <lineage>
        <taxon>Bacteria</taxon>
        <taxon>Pseudomonadati</taxon>
        <taxon>Pseudomonadota</taxon>
        <taxon>Alphaproteobacteria</taxon>
        <taxon>Hyphomicrobiales</taxon>
        <taxon>Rhizobiaceae</taxon>
        <taxon>Rhizobium/Agrobacterium group</taxon>
        <taxon>Neorhizobium</taxon>
    </lineage>
</organism>
<dbReference type="PROSITE" id="PS51163">
    <property type="entry name" value="YRDC"/>
    <property type="match status" value="1"/>
</dbReference>
<comment type="caution">
    <text evidence="2">The sequence shown here is derived from an EMBL/GenBank/DDBJ whole genome shotgun (WGS) entry which is preliminary data.</text>
</comment>
<dbReference type="Pfam" id="PF01300">
    <property type="entry name" value="Sua5_yciO_yrdC"/>
    <property type="match status" value="1"/>
</dbReference>
<accession>A0A561R9P0</accession>
<protein>
    <submittedName>
        <fullName evidence="2">tRNA A37 threonylcarbamoyladenosine synthetase subunit TsaC/SUA5/YrdC</fullName>
    </submittedName>
</protein>
<evidence type="ECO:0000313" key="3">
    <source>
        <dbReference type="Proteomes" id="UP000320653"/>
    </source>
</evidence>
<dbReference type="InterPro" id="IPR006070">
    <property type="entry name" value="Sua5-like_dom"/>
</dbReference>
<dbReference type="SUPFAM" id="SSF55821">
    <property type="entry name" value="YrdC/RibB"/>
    <property type="match status" value="1"/>
</dbReference>
<dbReference type="InterPro" id="IPR017945">
    <property type="entry name" value="DHBP_synth_RibB-like_a/b_dom"/>
</dbReference>
<proteinExistence type="predicted"/>
<gene>
    <name evidence="2" type="ORF">FHW37_1011129</name>
</gene>
<dbReference type="AlphaFoldDB" id="A0A561R9P0"/>
<sequence length="239" mass="26119">MNTRVEIPVSKPRVFDIEGDAARAFRVLADGGIAIVPNDIGYSALGGSAGALKRIFETKKRAPQKLNAMVASMATHRSLHRCSERAQKIVETIVGDYDLPLGCIAPYRADHPMIGRLDQTVLEGSTKGDTLVMLLNAGRFHQALTALSENDNVPLFGSSANVTLGGTKFCVEDIEPEIIDIADIVIDHGLQRYHPYGSSSTLLNVETMEVVRHGSCFEDIAYVLKRHFGVELQPRPARH</sequence>
<dbReference type="Gene3D" id="3.90.870.10">
    <property type="entry name" value="DHBP synthase"/>
    <property type="match status" value="1"/>
</dbReference>
<feature type="domain" description="YrdC-like" evidence="1">
    <location>
        <begin position="18"/>
        <end position="216"/>
    </location>
</feature>